<keyword evidence="1" id="KW-0732">Signal</keyword>
<dbReference type="RefSeq" id="WP_226177393.1">
    <property type="nucleotide sequence ID" value="NZ_JAJADR010000005.1"/>
</dbReference>
<proteinExistence type="predicted"/>
<dbReference type="InterPro" id="IPR025345">
    <property type="entry name" value="DUF4249"/>
</dbReference>
<dbReference type="EMBL" id="JAJADR010000005">
    <property type="protein sequence ID" value="MCB2409639.1"/>
    <property type="molecule type" value="Genomic_DNA"/>
</dbReference>
<reference evidence="2" key="1">
    <citation type="submission" date="2021-10" db="EMBL/GenBank/DDBJ databases">
        <authorList>
            <person name="Dean J.D."/>
            <person name="Kim M.K."/>
            <person name="Newey C.N."/>
            <person name="Stoker T.S."/>
            <person name="Thompson D.W."/>
            <person name="Grose J.H."/>
        </authorList>
    </citation>
    <scope>NUCLEOTIDE SEQUENCE</scope>
    <source>
        <strain evidence="2">BT178</strain>
    </source>
</reference>
<evidence type="ECO:0000313" key="2">
    <source>
        <dbReference type="EMBL" id="MCB2409639.1"/>
    </source>
</evidence>
<name>A0ABS8AV67_9BACT</name>
<feature type="chain" id="PRO_5046190263" evidence="1">
    <location>
        <begin position="26"/>
        <end position="332"/>
    </location>
</feature>
<keyword evidence="3" id="KW-1185">Reference proteome</keyword>
<evidence type="ECO:0000256" key="1">
    <source>
        <dbReference type="SAM" id="SignalP"/>
    </source>
</evidence>
<organism evidence="2 3">
    <name type="scientific">Hymenobacter lucidus</name>
    <dbReference type="NCBI Taxonomy" id="2880930"/>
    <lineage>
        <taxon>Bacteria</taxon>
        <taxon>Pseudomonadati</taxon>
        <taxon>Bacteroidota</taxon>
        <taxon>Cytophagia</taxon>
        <taxon>Cytophagales</taxon>
        <taxon>Hymenobacteraceae</taxon>
        <taxon>Hymenobacter</taxon>
    </lineage>
</organism>
<dbReference type="Proteomes" id="UP001165296">
    <property type="component" value="Unassembled WGS sequence"/>
</dbReference>
<comment type="caution">
    <text evidence="2">The sequence shown here is derived from an EMBL/GenBank/DDBJ whole genome shotgun (WGS) entry which is preliminary data.</text>
</comment>
<dbReference type="Pfam" id="PF14054">
    <property type="entry name" value="DUF4249"/>
    <property type="match status" value="1"/>
</dbReference>
<accession>A0ABS8AV67</accession>
<evidence type="ECO:0000313" key="3">
    <source>
        <dbReference type="Proteomes" id="UP001165296"/>
    </source>
</evidence>
<sequence length="332" mass="36330">MSTFSTITTTTKLAALLLLGLGTGACETTIDLPEPAHTPKVALQYVLSNYADQGPNDEVSLTRQLYVSNSQRVFDTRELNGRTDAKVDIRDESGTVVERFKESSSAYQGGYYEPTMGLKAQPGRTYTLRATVPGLPAVESTVTLPAAPIIESATFTEKPNPNNVYDTRGQLSVTIADDPNTDNYYIAFARIVDSQGNVPDNWSPVQIDEENSDVSLEVGRFQLSNLGGFSGYGYGFYPYADTNVNGKRFSLTSNVRFYAGYCPTPGNCPKPGYMEVFISALTRDAYNFYLSRQRYNDTEGNPFAEPAPLVSNIKGGYGLFGGITDAVYRIKL</sequence>
<gene>
    <name evidence="2" type="ORF">LGH74_16730</name>
</gene>
<protein>
    <submittedName>
        <fullName evidence="2">DUF4249 domain-containing protein</fullName>
    </submittedName>
</protein>
<feature type="signal peptide" evidence="1">
    <location>
        <begin position="1"/>
        <end position="25"/>
    </location>
</feature>